<sequence>MKLVENPIRLNASLHKMLPYTVRYLYGKSAVKTFRLYTLGSVHVHYIEGFKSIDVVMTHEKRNIRQDEIDFVIGKLFSDTETAQLTVNHAAKDEIEGQVHHKIGVHDLVIISLPVAHSAA</sequence>
<dbReference type="Proteomes" id="UP001597196">
    <property type="component" value="Unassembled WGS sequence"/>
</dbReference>
<keyword evidence="2" id="KW-1185">Reference proteome</keyword>
<organism evidence="1 2">
    <name type="scientific">Lacticaseibacillus mingshuiensis</name>
    <dbReference type="NCBI Taxonomy" id="2799574"/>
    <lineage>
        <taxon>Bacteria</taxon>
        <taxon>Bacillati</taxon>
        <taxon>Bacillota</taxon>
        <taxon>Bacilli</taxon>
        <taxon>Lactobacillales</taxon>
        <taxon>Lactobacillaceae</taxon>
        <taxon>Lacticaseibacillus</taxon>
    </lineage>
</organism>
<protein>
    <submittedName>
        <fullName evidence="1">DUF1827 family protein</fullName>
    </submittedName>
</protein>
<dbReference type="EMBL" id="JBHTOC010000002">
    <property type="protein sequence ID" value="MFD1428996.1"/>
    <property type="molecule type" value="Genomic_DNA"/>
</dbReference>
<dbReference type="RefSeq" id="WP_203626078.1">
    <property type="nucleotide sequence ID" value="NZ_BOLQ01000002.1"/>
</dbReference>
<evidence type="ECO:0000313" key="1">
    <source>
        <dbReference type="EMBL" id="MFD1428996.1"/>
    </source>
</evidence>
<dbReference type="Pfam" id="PF08860">
    <property type="entry name" value="DUF1827"/>
    <property type="match status" value="1"/>
</dbReference>
<reference evidence="2" key="1">
    <citation type="journal article" date="2019" name="Int. J. Syst. Evol. Microbiol.">
        <title>The Global Catalogue of Microorganisms (GCM) 10K type strain sequencing project: providing services to taxonomists for standard genome sequencing and annotation.</title>
        <authorList>
            <consortium name="The Broad Institute Genomics Platform"/>
            <consortium name="The Broad Institute Genome Sequencing Center for Infectious Disease"/>
            <person name="Wu L."/>
            <person name="Ma J."/>
        </authorList>
    </citation>
    <scope>NUCLEOTIDE SEQUENCE [LARGE SCALE GENOMIC DNA]</scope>
    <source>
        <strain evidence="2">CCM 8980</strain>
    </source>
</reference>
<accession>A0ABW4CGH4</accession>
<gene>
    <name evidence="1" type="ORF">ACFQ4P_01875</name>
</gene>
<dbReference type="InterPro" id="IPR038226">
    <property type="entry name" value="LMG18311-like_sf"/>
</dbReference>
<dbReference type="InterPro" id="IPR014959">
    <property type="entry name" value="DUF1827"/>
</dbReference>
<proteinExistence type="predicted"/>
<comment type="caution">
    <text evidence="1">The sequence shown here is derived from an EMBL/GenBank/DDBJ whole genome shotgun (WGS) entry which is preliminary data.</text>
</comment>
<evidence type="ECO:0000313" key="2">
    <source>
        <dbReference type="Proteomes" id="UP001597196"/>
    </source>
</evidence>
<name>A0ABW4CGH4_9LACO</name>
<dbReference type="Gene3D" id="3.40.1720.10">
    <property type="entry name" value="Streptococcus thermophilus LMG 18311 protein like"/>
    <property type="match status" value="1"/>
</dbReference>